<evidence type="ECO:0000256" key="2">
    <source>
        <dbReference type="ARBA" id="ARBA00010136"/>
    </source>
</evidence>
<dbReference type="Pfam" id="PF17432">
    <property type="entry name" value="DUF3458_C"/>
    <property type="match status" value="1"/>
</dbReference>
<dbReference type="PANTHER" id="PTHR46322">
    <property type="entry name" value="PUROMYCIN-SENSITIVE AMINOPEPTIDASE"/>
    <property type="match status" value="1"/>
</dbReference>
<dbReference type="Gene3D" id="1.25.50.10">
    <property type="entry name" value="Peptidase M1, alanyl aminopeptidase, C-terminal domain"/>
    <property type="match status" value="1"/>
</dbReference>
<dbReference type="NCBIfam" id="TIGR02414">
    <property type="entry name" value="pepN_proteo"/>
    <property type="match status" value="1"/>
</dbReference>
<evidence type="ECO:0000256" key="1">
    <source>
        <dbReference type="ARBA" id="ARBA00001947"/>
    </source>
</evidence>
<dbReference type="InterPro" id="IPR001930">
    <property type="entry name" value="Peptidase_M1"/>
</dbReference>
<dbReference type="SUPFAM" id="SSF55486">
    <property type="entry name" value="Metalloproteases ('zincins'), catalytic domain"/>
    <property type="match status" value="1"/>
</dbReference>
<gene>
    <name evidence="13" type="ORF">ACHAXA_000432</name>
</gene>
<dbReference type="Pfam" id="PF01433">
    <property type="entry name" value="Peptidase_M1"/>
    <property type="match status" value="1"/>
</dbReference>
<dbReference type="Pfam" id="PF17900">
    <property type="entry name" value="Peptidase_M1_N"/>
    <property type="match status" value="1"/>
</dbReference>
<dbReference type="EMBL" id="JALLPB020000542">
    <property type="protein sequence ID" value="KAL3808148.1"/>
    <property type="molecule type" value="Genomic_DNA"/>
</dbReference>
<sequence>MRISPEAKATFLTATTSLLLSSSYQYVRPAVAFVVVPTSSSPAARFVVASTSTSASSSIDRRRPYSSLAAFVHPNTVVSHGGRINGVVHRSRTTIGGVIMSPTASTCTPSSSATTNTASPLSLRGGGTALYSGGGVATEETKVANSAPPPPPREIYRTDYAPLPFVVKNVRMNFDIRDGKTIVESELTIVPNVGVNVGDLILDGEADALTLLSISLDGIDLIEGIDYAIDGDALTLYSKTLLLPGDGASGGGDAGRKLKTRVEIVPETNTQLSGLYKSGKMYCTQCEAMGFRRITYYPDRPDNMAIFDSVRIEADADLYPVLLGNGNKVDGGTVGGSEGKRHYATWSDPFPKPSYLFCIVAGNLGSVSSSYTTRPSGRVVHLEVFSEPENVSKLDHALTSLKKSMMWDEDTYGLEYDLDVYNIVAVSDFNMGAMENKGLNVFNTALTLADPKSATDSDYERIESVVGHEYFHNWTGNRVTCRDWFQLTLKEGLTVYRDQEFSGDMMNSHAVKRIEDVNALRARQFPEDAGPMSHPIRPESYISMDNFYTSTVYSKGAEVIRMYRTLLGKDGFRKGMDLYFKRHDGSAVTCDDFLSAMADANNADLAQFGLWYSTSGTPTVKYVTKYDESAKTFYLTLSQESNSAKPLHIPVAVGLLDKVSGEEVVPTKVLELKEKEQTFEFSGLDGDVLPSVLRGFSAPVKLVGSSVDEENDWAFLAANDSDGFNRWESGQKLYTSLIFQTMRGVQSESKTMEHVCNAFQRTLTLDTDDYSIQAYGLILPTESSMAEELDVVDPVSLHKARGDVKKLIARKFHSSIRAKYDELTSAMKSNGDEIKLDATSIGQRRLRNVLLDYLCSLKETAEEREAASKLAKNQFQTSCGMTDRYAALSCLVSMEGEQSVVDRRDEALQNFYHDAQGDALVIDKWFTVQAMADLPDALEKVKALVKHPDFTLTNPNRCRSLISVFSGNAAHFHADGGEGYKFLGEIIAKTDKLNPQLSSRIGGALIRWKRYSNERGSLMKMELQKLAEMKPISNDLFEVVSRGLK</sequence>
<evidence type="ECO:0000256" key="6">
    <source>
        <dbReference type="ARBA" id="ARBA00022801"/>
    </source>
</evidence>
<evidence type="ECO:0000256" key="7">
    <source>
        <dbReference type="ARBA" id="ARBA00022833"/>
    </source>
</evidence>
<evidence type="ECO:0000259" key="12">
    <source>
        <dbReference type="Pfam" id="PF17900"/>
    </source>
</evidence>
<evidence type="ECO:0000313" key="14">
    <source>
        <dbReference type="Proteomes" id="UP001530377"/>
    </source>
</evidence>
<evidence type="ECO:0000256" key="8">
    <source>
        <dbReference type="ARBA" id="ARBA00023049"/>
    </source>
</evidence>
<evidence type="ECO:0000256" key="3">
    <source>
        <dbReference type="ARBA" id="ARBA00022438"/>
    </source>
</evidence>
<keyword evidence="7" id="KW-0862">Zinc</keyword>
<evidence type="ECO:0000259" key="9">
    <source>
        <dbReference type="Pfam" id="PF01433"/>
    </source>
</evidence>
<dbReference type="FunFam" id="3.30.2010.30:FF:000002">
    <property type="entry name" value="Putative aminopeptidase N"/>
    <property type="match status" value="1"/>
</dbReference>
<evidence type="ECO:0008006" key="15">
    <source>
        <dbReference type="Google" id="ProtNLM"/>
    </source>
</evidence>
<comment type="similarity">
    <text evidence="2">Belongs to the peptidase M1 family.</text>
</comment>
<proteinExistence type="inferred from homology"/>
<dbReference type="Pfam" id="PF11940">
    <property type="entry name" value="DUF3458"/>
    <property type="match status" value="1"/>
</dbReference>
<dbReference type="GO" id="GO:0004177">
    <property type="term" value="F:aminopeptidase activity"/>
    <property type="evidence" value="ECO:0007669"/>
    <property type="project" value="UniProtKB-KW"/>
</dbReference>
<feature type="domain" description="Peptidase M1 membrane alanine aminopeptidase" evidence="9">
    <location>
        <begin position="397"/>
        <end position="608"/>
    </location>
</feature>
<accession>A0ABD3R626</accession>
<dbReference type="InterPro" id="IPR027268">
    <property type="entry name" value="Peptidase_M4/M1_CTD_sf"/>
</dbReference>
<keyword evidence="6" id="KW-0378">Hydrolase</keyword>
<feature type="domain" description="Peptidase M1 alanyl aminopeptidase Ig-like fold" evidence="10">
    <location>
        <begin position="616"/>
        <end position="702"/>
    </location>
</feature>
<dbReference type="AlphaFoldDB" id="A0ABD3R626"/>
<dbReference type="PRINTS" id="PR00756">
    <property type="entry name" value="ALADIPTASE"/>
</dbReference>
<name>A0ABD3R626_9STRA</name>
<dbReference type="InterPro" id="IPR042097">
    <property type="entry name" value="Aminopeptidase_N-like_N_sf"/>
</dbReference>
<evidence type="ECO:0000259" key="10">
    <source>
        <dbReference type="Pfam" id="PF11940"/>
    </source>
</evidence>
<keyword evidence="8" id="KW-0482">Metalloprotease</keyword>
<comment type="cofactor">
    <cofactor evidence="1">
        <name>Zn(2+)</name>
        <dbReference type="ChEBI" id="CHEBI:29105"/>
    </cofactor>
</comment>
<organism evidence="13 14">
    <name type="scientific">Cyclostephanos tholiformis</name>
    <dbReference type="NCBI Taxonomy" id="382380"/>
    <lineage>
        <taxon>Eukaryota</taxon>
        <taxon>Sar</taxon>
        <taxon>Stramenopiles</taxon>
        <taxon>Ochrophyta</taxon>
        <taxon>Bacillariophyta</taxon>
        <taxon>Coscinodiscophyceae</taxon>
        <taxon>Thalassiosirophycidae</taxon>
        <taxon>Stephanodiscales</taxon>
        <taxon>Stephanodiscaceae</taxon>
        <taxon>Cyclostephanos</taxon>
    </lineage>
</organism>
<evidence type="ECO:0000256" key="4">
    <source>
        <dbReference type="ARBA" id="ARBA00022670"/>
    </source>
</evidence>
<dbReference type="InterPro" id="IPR014782">
    <property type="entry name" value="Peptidase_M1_dom"/>
</dbReference>
<dbReference type="InterPro" id="IPR012779">
    <property type="entry name" value="Peptidase_M1_pepN"/>
</dbReference>
<feature type="domain" description="Aminopeptidase N-like N-terminal" evidence="12">
    <location>
        <begin position="260"/>
        <end position="356"/>
    </location>
</feature>
<dbReference type="PANTHER" id="PTHR46322:SF1">
    <property type="entry name" value="PUROMYCIN-SENSITIVE AMINOPEPTIDASE"/>
    <property type="match status" value="1"/>
</dbReference>
<keyword evidence="14" id="KW-1185">Reference proteome</keyword>
<feature type="domain" description="Peptidase M1 alanyl aminopeptidase C-terminal" evidence="11">
    <location>
        <begin position="711"/>
        <end position="1044"/>
    </location>
</feature>
<comment type="caution">
    <text evidence="13">The sequence shown here is derived from an EMBL/GenBank/DDBJ whole genome shotgun (WGS) entry which is preliminary data.</text>
</comment>
<dbReference type="SUPFAM" id="SSF63737">
    <property type="entry name" value="Leukotriene A4 hydrolase N-terminal domain"/>
    <property type="match status" value="1"/>
</dbReference>
<evidence type="ECO:0000256" key="5">
    <source>
        <dbReference type="ARBA" id="ARBA00022723"/>
    </source>
</evidence>
<dbReference type="GO" id="GO:0008237">
    <property type="term" value="F:metallopeptidase activity"/>
    <property type="evidence" value="ECO:0007669"/>
    <property type="project" value="UniProtKB-KW"/>
</dbReference>
<dbReference type="Gene3D" id="3.30.2010.30">
    <property type="match status" value="1"/>
</dbReference>
<protein>
    <recommendedName>
        <fullName evidence="15">Aminopeptidase N</fullName>
    </recommendedName>
</protein>
<dbReference type="InterPro" id="IPR035414">
    <property type="entry name" value="Peptidase_M1_pepN_Ig-like"/>
</dbReference>
<dbReference type="InterPro" id="IPR045357">
    <property type="entry name" value="Aminopeptidase_N-like_N"/>
</dbReference>
<evidence type="ECO:0000313" key="13">
    <source>
        <dbReference type="EMBL" id="KAL3808148.1"/>
    </source>
</evidence>
<dbReference type="GO" id="GO:0046872">
    <property type="term" value="F:metal ion binding"/>
    <property type="evidence" value="ECO:0007669"/>
    <property type="project" value="UniProtKB-KW"/>
</dbReference>
<dbReference type="Gene3D" id="1.10.390.10">
    <property type="entry name" value="Neutral Protease Domain 2"/>
    <property type="match status" value="1"/>
</dbReference>
<dbReference type="InterPro" id="IPR024601">
    <property type="entry name" value="Peptidase_M1_pepN_C"/>
</dbReference>
<dbReference type="FunFam" id="1.10.390.10:FF:000002">
    <property type="entry name" value="Aminopeptidase N"/>
    <property type="match status" value="1"/>
</dbReference>
<keyword evidence="3" id="KW-0031">Aminopeptidase</keyword>
<dbReference type="Gene3D" id="2.60.40.1840">
    <property type="match status" value="1"/>
</dbReference>
<dbReference type="InterPro" id="IPR038438">
    <property type="entry name" value="PepN_Ig-like_sf"/>
</dbReference>
<dbReference type="CDD" id="cd09600">
    <property type="entry name" value="M1_APN"/>
    <property type="match status" value="1"/>
</dbReference>
<dbReference type="Proteomes" id="UP001530377">
    <property type="component" value="Unassembled WGS sequence"/>
</dbReference>
<dbReference type="Gene3D" id="2.60.40.1730">
    <property type="entry name" value="tricorn interacting facor f3 domain"/>
    <property type="match status" value="1"/>
</dbReference>
<dbReference type="GO" id="GO:0006508">
    <property type="term" value="P:proteolysis"/>
    <property type="evidence" value="ECO:0007669"/>
    <property type="project" value="UniProtKB-KW"/>
</dbReference>
<keyword evidence="4" id="KW-0645">Protease</keyword>
<evidence type="ECO:0000259" key="11">
    <source>
        <dbReference type="Pfam" id="PF17432"/>
    </source>
</evidence>
<reference evidence="13 14" key="1">
    <citation type="submission" date="2024-10" db="EMBL/GenBank/DDBJ databases">
        <title>Updated reference genomes for cyclostephanoid diatoms.</title>
        <authorList>
            <person name="Roberts W.R."/>
            <person name="Alverson A.J."/>
        </authorList>
    </citation>
    <scope>NUCLEOTIDE SEQUENCE [LARGE SCALE GENOMIC DNA]</scope>
    <source>
        <strain evidence="13 14">AJA228-03</strain>
    </source>
</reference>
<keyword evidence="5" id="KW-0479">Metal-binding</keyword>
<dbReference type="InterPro" id="IPR037144">
    <property type="entry name" value="Peptidase_M1_pepN_C_sf"/>
</dbReference>